<dbReference type="Proteomes" id="UP000683925">
    <property type="component" value="Unassembled WGS sequence"/>
</dbReference>
<dbReference type="EMBL" id="CAJJDP010000004">
    <property type="protein sequence ID" value="CAD8133883.1"/>
    <property type="molecule type" value="Genomic_DNA"/>
</dbReference>
<accession>A0A8S1S2V0</accession>
<sequence length="54" mass="6362">MNSQVSTLRIQSHTIKEKSHSIRDQFAFQKNVQVQQVIYIQPIEIYNILNNQSC</sequence>
<dbReference type="AlphaFoldDB" id="A0A8S1S2V0"/>
<protein>
    <submittedName>
        <fullName evidence="1">Uncharacterized protein</fullName>
    </submittedName>
</protein>
<proteinExistence type="predicted"/>
<keyword evidence="2" id="KW-1185">Reference proteome</keyword>
<evidence type="ECO:0000313" key="2">
    <source>
        <dbReference type="Proteomes" id="UP000683925"/>
    </source>
</evidence>
<reference evidence="1" key="1">
    <citation type="submission" date="2021-01" db="EMBL/GenBank/DDBJ databases">
        <authorList>
            <consortium name="Genoscope - CEA"/>
            <person name="William W."/>
        </authorList>
    </citation>
    <scope>NUCLEOTIDE SEQUENCE</scope>
</reference>
<evidence type="ECO:0000313" key="1">
    <source>
        <dbReference type="EMBL" id="CAD8133883.1"/>
    </source>
</evidence>
<gene>
    <name evidence="1" type="ORF">POCTA_138.1.T0050149</name>
</gene>
<comment type="caution">
    <text evidence="1">The sequence shown here is derived from an EMBL/GenBank/DDBJ whole genome shotgun (WGS) entry which is preliminary data.</text>
</comment>
<name>A0A8S1S2V0_PAROT</name>
<organism evidence="1 2">
    <name type="scientific">Paramecium octaurelia</name>
    <dbReference type="NCBI Taxonomy" id="43137"/>
    <lineage>
        <taxon>Eukaryota</taxon>
        <taxon>Sar</taxon>
        <taxon>Alveolata</taxon>
        <taxon>Ciliophora</taxon>
        <taxon>Intramacronucleata</taxon>
        <taxon>Oligohymenophorea</taxon>
        <taxon>Peniculida</taxon>
        <taxon>Parameciidae</taxon>
        <taxon>Paramecium</taxon>
    </lineage>
</organism>